<dbReference type="EMBL" id="CAJNOQ010003697">
    <property type="protein sequence ID" value="CAF1025286.1"/>
    <property type="molecule type" value="Genomic_DNA"/>
</dbReference>
<name>A0A814IJK7_9BILA</name>
<dbReference type="InterPro" id="IPR029052">
    <property type="entry name" value="Metallo-depent_PP-like"/>
</dbReference>
<dbReference type="Gene3D" id="3.60.21.10">
    <property type="match status" value="2"/>
</dbReference>
<dbReference type="Proteomes" id="UP000663829">
    <property type="component" value="Unassembled WGS sequence"/>
</dbReference>
<dbReference type="InterPro" id="IPR004843">
    <property type="entry name" value="Calcineurin-like_PHP"/>
</dbReference>
<keyword evidence="5" id="KW-1185">Reference proteome</keyword>
<accession>A0A814IJK7</accession>
<organism evidence="3 5">
    <name type="scientific">Didymodactylos carnosus</name>
    <dbReference type="NCBI Taxonomy" id="1234261"/>
    <lineage>
        <taxon>Eukaryota</taxon>
        <taxon>Metazoa</taxon>
        <taxon>Spiralia</taxon>
        <taxon>Gnathifera</taxon>
        <taxon>Rotifera</taxon>
        <taxon>Eurotatoria</taxon>
        <taxon>Bdelloidea</taxon>
        <taxon>Philodinida</taxon>
        <taxon>Philodinidae</taxon>
        <taxon>Didymodactylos</taxon>
    </lineage>
</organism>
<evidence type="ECO:0000256" key="1">
    <source>
        <dbReference type="ARBA" id="ARBA00007993"/>
    </source>
</evidence>
<dbReference type="GO" id="GO:0016787">
    <property type="term" value="F:hydrolase activity"/>
    <property type="evidence" value="ECO:0007669"/>
    <property type="project" value="InterPro"/>
</dbReference>
<comment type="caution">
    <text evidence="3">The sequence shown here is derived from an EMBL/GenBank/DDBJ whole genome shotgun (WGS) entry which is preliminary data.</text>
</comment>
<protein>
    <recommendedName>
        <fullName evidence="2">Calcineurin-like phosphoesterase domain-containing protein</fullName>
    </recommendedName>
</protein>
<evidence type="ECO:0000259" key="2">
    <source>
        <dbReference type="Pfam" id="PF00149"/>
    </source>
</evidence>
<evidence type="ECO:0000313" key="3">
    <source>
        <dbReference type="EMBL" id="CAF1025286.1"/>
    </source>
</evidence>
<evidence type="ECO:0000313" key="4">
    <source>
        <dbReference type="EMBL" id="CAF3796498.1"/>
    </source>
</evidence>
<dbReference type="Pfam" id="PF00149">
    <property type="entry name" value="Metallophos"/>
    <property type="match status" value="1"/>
</dbReference>
<evidence type="ECO:0000313" key="5">
    <source>
        <dbReference type="Proteomes" id="UP000663829"/>
    </source>
</evidence>
<dbReference type="CDD" id="cd07379">
    <property type="entry name" value="MPP_239FB"/>
    <property type="match status" value="1"/>
</dbReference>
<dbReference type="InterPro" id="IPR051693">
    <property type="entry name" value="UPF0046_metallophosphoest"/>
</dbReference>
<dbReference type="Proteomes" id="UP000681722">
    <property type="component" value="Unassembled WGS sequence"/>
</dbReference>
<reference evidence="3" key="1">
    <citation type="submission" date="2021-02" db="EMBL/GenBank/DDBJ databases">
        <authorList>
            <person name="Nowell W R."/>
        </authorList>
    </citation>
    <scope>NUCLEOTIDE SEQUENCE</scope>
</reference>
<sequence length="272" mass="31304">MASSNSASSIKTRFVCISDTHSRYEFSLPDGDILLHGGMCKKLLLVWDGANYLLLNIGDFSLTGLESEVVKFLNWLKSLTKYRLKVVIAGNHDLTLQPDFYKIWWQRWHRAKEDTQSIQNMWNNPELKTKYGIIYLQDQEFIDEQTGFKFYGSPWQPEFHNWAFNLPHNSEQLEAVWSKIPLNTDILLTHGPPSNILDRTFTNESAGCEVLTKRLKLVKPKLHVFGHIHEAYGNCESNGTIYVNACTCNLRYKPVQPPIVIELENPNQIVSC</sequence>
<comment type="similarity">
    <text evidence="1">Belongs to the UPF0046 family.</text>
</comment>
<dbReference type="PANTHER" id="PTHR12905">
    <property type="entry name" value="METALLOPHOSPHOESTERASE"/>
    <property type="match status" value="1"/>
</dbReference>
<dbReference type="AlphaFoldDB" id="A0A814IJK7"/>
<dbReference type="EMBL" id="CAJOBC010003697">
    <property type="protein sequence ID" value="CAF3796498.1"/>
    <property type="molecule type" value="Genomic_DNA"/>
</dbReference>
<feature type="domain" description="Calcineurin-like phosphoesterase" evidence="2">
    <location>
        <begin position="13"/>
        <end position="230"/>
    </location>
</feature>
<dbReference type="OrthoDB" id="630188at2759"/>
<dbReference type="PANTHER" id="PTHR12905:SF0">
    <property type="entry name" value="CALCINEURIN-LIKE PHOSPHOESTERASE DOMAIN-CONTAINING PROTEIN"/>
    <property type="match status" value="1"/>
</dbReference>
<dbReference type="SUPFAM" id="SSF56300">
    <property type="entry name" value="Metallo-dependent phosphatases"/>
    <property type="match status" value="1"/>
</dbReference>
<gene>
    <name evidence="3" type="ORF">GPM918_LOCUS14995</name>
    <name evidence="4" type="ORF">SRO942_LOCUS14995</name>
</gene>
<proteinExistence type="inferred from homology"/>